<name>A0A1B8GD80_9PEZI</name>
<gene>
    <name evidence="16" type="ORF">VE01_08092</name>
</gene>
<feature type="signal peptide" evidence="13">
    <location>
        <begin position="1"/>
        <end position="21"/>
    </location>
</feature>
<evidence type="ECO:0000256" key="1">
    <source>
        <dbReference type="ARBA" id="ARBA00004613"/>
    </source>
</evidence>
<protein>
    <recommendedName>
        <fullName evidence="11">fructan beta-fructosidase</fullName>
        <ecNumber evidence="11">3.2.1.80</ecNumber>
    </recommendedName>
</protein>
<keyword evidence="8 12" id="KW-0326">Glycosidase</keyword>
<evidence type="ECO:0000256" key="5">
    <source>
        <dbReference type="ARBA" id="ARBA00022801"/>
    </source>
</evidence>
<accession>A0A1B8GD80</accession>
<dbReference type="GO" id="GO:0051670">
    <property type="term" value="F:inulinase activity"/>
    <property type="evidence" value="ECO:0007669"/>
    <property type="project" value="UniProtKB-ARBA"/>
</dbReference>
<dbReference type="GeneID" id="28841478"/>
<dbReference type="EMBL" id="KV460250">
    <property type="protein sequence ID" value="OBT93794.2"/>
    <property type="molecule type" value="Genomic_DNA"/>
</dbReference>
<dbReference type="EC" id="3.2.1.80" evidence="11"/>
<feature type="domain" description="Glycosyl hydrolase family 32 N-terminal" evidence="14">
    <location>
        <begin position="33"/>
        <end position="378"/>
    </location>
</feature>
<dbReference type="PANTHER" id="PTHR42800">
    <property type="entry name" value="EXOINULINASE INUD (AFU_ORTHOLOGUE AFUA_5G00480)"/>
    <property type="match status" value="1"/>
</dbReference>
<evidence type="ECO:0000256" key="6">
    <source>
        <dbReference type="ARBA" id="ARBA00023180"/>
    </source>
</evidence>
<evidence type="ECO:0000256" key="11">
    <source>
        <dbReference type="ARBA" id="ARBA00066486"/>
    </source>
</evidence>
<dbReference type="PANTHER" id="PTHR42800:SF1">
    <property type="entry name" value="EXOINULINASE INUD (AFU_ORTHOLOGUE AFUA_5G00480)"/>
    <property type="match status" value="1"/>
</dbReference>
<dbReference type="FunFam" id="2.115.10.20:FF:000002">
    <property type="entry name" value="Invertase 2"/>
    <property type="match status" value="1"/>
</dbReference>
<dbReference type="STRING" id="342668.A0A1B8GD80"/>
<keyword evidence="17" id="KW-1185">Reference proteome</keyword>
<dbReference type="InterPro" id="IPR018053">
    <property type="entry name" value="Glyco_hydro_32_AS"/>
</dbReference>
<dbReference type="SUPFAM" id="SSF49899">
    <property type="entry name" value="Concanavalin A-like lectins/glucanases"/>
    <property type="match status" value="1"/>
</dbReference>
<dbReference type="SMART" id="SM00640">
    <property type="entry name" value="Glyco_32"/>
    <property type="match status" value="1"/>
</dbReference>
<keyword evidence="3" id="KW-0964">Secreted</keyword>
<dbReference type="InterPro" id="IPR013189">
    <property type="entry name" value="Glyco_hydro_32_C"/>
</dbReference>
<dbReference type="InterPro" id="IPR013320">
    <property type="entry name" value="ConA-like_dom_sf"/>
</dbReference>
<evidence type="ECO:0000256" key="9">
    <source>
        <dbReference type="ARBA" id="ARBA00023326"/>
    </source>
</evidence>
<keyword evidence="9" id="KW-0624">Polysaccharide degradation</keyword>
<comment type="similarity">
    <text evidence="2 12">Belongs to the glycosyl hydrolase 32 family.</text>
</comment>
<dbReference type="InterPro" id="IPR023296">
    <property type="entry name" value="Glyco_hydro_beta-prop_sf"/>
</dbReference>
<keyword evidence="5 12" id="KW-0378">Hydrolase</keyword>
<dbReference type="InterPro" id="IPR001362">
    <property type="entry name" value="Glyco_hydro_32"/>
</dbReference>
<reference evidence="17" key="2">
    <citation type="journal article" date="2018" name="Nat. Commun.">
        <title>Extreme sensitivity to ultraviolet light in the fungal pathogen causing white-nose syndrome of bats.</title>
        <authorList>
            <person name="Palmer J.M."/>
            <person name="Drees K.P."/>
            <person name="Foster J.T."/>
            <person name="Lindner D.L."/>
        </authorList>
    </citation>
    <scope>NUCLEOTIDE SEQUENCE [LARGE SCALE GENOMIC DNA]</scope>
    <source>
        <strain evidence="17">UAMH 10579</strain>
    </source>
</reference>
<dbReference type="Gene3D" id="2.60.120.560">
    <property type="entry name" value="Exo-inulinase, domain 1"/>
    <property type="match status" value="1"/>
</dbReference>
<comment type="catalytic activity">
    <reaction evidence="10">
        <text>Hydrolysis of terminal, non-reducing (2-&gt;1)- and (2-&gt;6)-linked beta-D-fructofuranose residues in fructans.</text>
        <dbReference type="EC" id="3.2.1.80"/>
    </reaction>
</comment>
<evidence type="ECO:0000259" key="14">
    <source>
        <dbReference type="Pfam" id="PF00251"/>
    </source>
</evidence>
<evidence type="ECO:0000256" key="12">
    <source>
        <dbReference type="RuleBase" id="RU362110"/>
    </source>
</evidence>
<evidence type="ECO:0000256" key="10">
    <source>
        <dbReference type="ARBA" id="ARBA00052369"/>
    </source>
</evidence>
<evidence type="ECO:0000259" key="15">
    <source>
        <dbReference type="Pfam" id="PF08244"/>
    </source>
</evidence>
<keyword evidence="4 13" id="KW-0732">Signal</keyword>
<dbReference type="Proteomes" id="UP000091956">
    <property type="component" value="Unassembled WGS sequence"/>
</dbReference>
<evidence type="ECO:0000256" key="7">
    <source>
        <dbReference type="ARBA" id="ARBA00023277"/>
    </source>
</evidence>
<dbReference type="FunFam" id="2.60.120.560:FF:000003">
    <property type="entry name" value="Extracellular exo-inulinase inuE"/>
    <property type="match status" value="1"/>
</dbReference>
<evidence type="ECO:0000313" key="16">
    <source>
        <dbReference type="EMBL" id="OBT93794.2"/>
    </source>
</evidence>
<dbReference type="RefSeq" id="XP_059319453.1">
    <property type="nucleotide sequence ID" value="XM_059463936.1"/>
</dbReference>
<evidence type="ECO:0000256" key="2">
    <source>
        <dbReference type="ARBA" id="ARBA00009902"/>
    </source>
</evidence>
<dbReference type="Pfam" id="PF00251">
    <property type="entry name" value="Glyco_hydro_32N"/>
    <property type="match status" value="1"/>
</dbReference>
<feature type="chain" id="PRO_5015156927" description="fructan beta-fructosidase" evidence="13">
    <location>
        <begin position="22"/>
        <end position="588"/>
    </location>
</feature>
<dbReference type="Pfam" id="PF08244">
    <property type="entry name" value="Glyco_hydro_32C"/>
    <property type="match status" value="1"/>
</dbReference>
<dbReference type="Gene3D" id="2.115.10.20">
    <property type="entry name" value="Glycosyl hydrolase domain, family 43"/>
    <property type="match status" value="1"/>
</dbReference>
<evidence type="ECO:0000256" key="8">
    <source>
        <dbReference type="ARBA" id="ARBA00023295"/>
    </source>
</evidence>
<dbReference type="GO" id="GO:0000272">
    <property type="term" value="P:polysaccharide catabolic process"/>
    <property type="evidence" value="ECO:0007669"/>
    <property type="project" value="UniProtKB-KW"/>
</dbReference>
<reference evidence="16 17" key="1">
    <citation type="submission" date="2016-03" db="EMBL/GenBank/DDBJ databases">
        <title>Comparative genomics of Pseudogymnoascus destructans, the fungus causing white-nose syndrome of bats.</title>
        <authorList>
            <person name="Palmer J.M."/>
            <person name="Drees K.P."/>
            <person name="Foster J.T."/>
            <person name="Lindner D.L."/>
        </authorList>
    </citation>
    <scope>NUCLEOTIDE SEQUENCE [LARGE SCALE GENOMIC DNA]</scope>
    <source>
        <strain evidence="16 17">UAMH 10579</strain>
    </source>
</reference>
<dbReference type="SUPFAM" id="SSF75005">
    <property type="entry name" value="Arabinanase/levansucrase/invertase"/>
    <property type="match status" value="1"/>
</dbReference>
<dbReference type="GO" id="GO:0005576">
    <property type="term" value="C:extracellular region"/>
    <property type="evidence" value="ECO:0007669"/>
    <property type="project" value="UniProtKB-SubCell"/>
</dbReference>
<dbReference type="GO" id="GO:0005987">
    <property type="term" value="P:sucrose catabolic process"/>
    <property type="evidence" value="ECO:0007669"/>
    <property type="project" value="TreeGrafter"/>
</dbReference>
<feature type="domain" description="Glycosyl hydrolase family 32 C-terminal" evidence="15">
    <location>
        <begin position="383"/>
        <end position="534"/>
    </location>
</feature>
<evidence type="ECO:0000256" key="4">
    <source>
        <dbReference type="ARBA" id="ARBA00022729"/>
    </source>
</evidence>
<dbReference type="AlphaFoldDB" id="A0A1B8GD80"/>
<evidence type="ECO:0000256" key="13">
    <source>
        <dbReference type="SAM" id="SignalP"/>
    </source>
</evidence>
<proteinExistence type="inferred from homology"/>
<evidence type="ECO:0000256" key="3">
    <source>
        <dbReference type="ARBA" id="ARBA00022525"/>
    </source>
</evidence>
<comment type="subcellular location">
    <subcellularLocation>
        <location evidence="1">Secreted</location>
    </subcellularLocation>
</comment>
<dbReference type="GO" id="GO:0004575">
    <property type="term" value="F:sucrose alpha-glucosidase activity"/>
    <property type="evidence" value="ECO:0007669"/>
    <property type="project" value="TreeGrafter"/>
</dbReference>
<dbReference type="CDD" id="cd18622">
    <property type="entry name" value="GH32_Inu-like"/>
    <property type="match status" value="1"/>
</dbReference>
<dbReference type="InterPro" id="IPR013148">
    <property type="entry name" value="Glyco_hydro_32_N"/>
</dbReference>
<organism evidence="16 17">
    <name type="scientific">Pseudogymnoascus verrucosus</name>
    <dbReference type="NCBI Taxonomy" id="342668"/>
    <lineage>
        <taxon>Eukaryota</taxon>
        <taxon>Fungi</taxon>
        <taxon>Dikarya</taxon>
        <taxon>Ascomycota</taxon>
        <taxon>Pezizomycotina</taxon>
        <taxon>Leotiomycetes</taxon>
        <taxon>Thelebolales</taxon>
        <taxon>Thelebolaceae</taxon>
        <taxon>Pseudogymnoascus</taxon>
    </lineage>
</organism>
<sequence length="588" mass="64082">MRSLVCRTIALGLLVLQVASANNYTELYRPQYHFTPAKNWMNDPNGLVYFNGTYHLYYQYNPGGITWGAMSWGHATSGDLIHWEHQPVALLARGYPGEITEMFFSGSAIADTQNMSGFSTNGNVPFVAMYTSYYPITQTLPSGKTVQGGTQAQSIAYSLDEGMTWTTYDAGNPVIALPPSPYEDQHEEFRDPFVFWHESTQKWVAVMVLAKLHKVVVYNSENLKDWTYISEFGPLNAVGGVWECPGFFPLPLDGDNEIIKWVLQIGLNPGGPPGVVGSGTQYFVGDFDGTNFVADDTSSPDDNLTMADETNWMDWGPDFYAAATINGLSMTDRYNIAWMSNWQYAGSIPTSPWRSAMSVPRKVSLKTINKKATLMQQPAEGLASLETSGSYSKSWDSFPEGNQRLKLSGKTLDITLTFSNSDPSLALSAAQFGIIIRATSDLAQQTRVGYDFGTSKLFVDRTKSGNTGFDSTFADVYYAPLTPTSDGNVTIQILVDWSSVEVFGGEGEVTLSTQIFPNDSGTGVLLFSTEGPTSGVTVKAQAIGSAYDRLVPVLSSSSLVSTLTSRSISSLTKTTTASTTFITIDCGP</sequence>
<dbReference type="GO" id="GO:0005737">
    <property type="term" value="C:cytoplasm"/>
    <property type="evidence" value="ECO:0007669"/>
    <property type="project" value="TreeGrafter"/>
</dbReference>
<dbReference type="PROSITE" id="PS00609">
    <property type="entry name" value="GLYCOSYL_HYDROL_F32"/>
    <property type="match status" value="1"/>
</dbReference>
<evidence type="ECO:0000313" key="17">
    <source>
        <dbReference type="Proteomes" id="UP000091956"/>
    </source>
</evidence>
<keyword evidence="6" id="KW-0325">Glycoprotein</keyword>
<keyword evidence="7" id="KW-0119">Carbohydrate metabolism</keyword>
<dbReference type="GO" id="GO:0051669">
    <property type="term" value="F:fructan beta-fructosidase activity"/>
    <property type="evidence" value="ECO:0007669"/>
    <property type="project" value="UniProtKB-EC"/>
</dbReference>